<evidence type="ECO:0000256" key="1">
    <source>
        <dbReference type="ARBA" id="ARBA00022801"/>
    </source>
</evidence>
<keyword evidence="4" id="KW-0472">Membrane</keyword>
<feature type="domain" description="Alpha/beta hydrolase fold-3" evidence="5">
    <location>
        <begin position="1733"/>
        <end position="1796"/>
    </location>
</feature>
<dbReference type="Pfam" id="PF07859">
    <property type="entry name" value="Abhydrolase_3"/>
    <property type="match status" value="4"/>
</dbReference>
<dbReference type="Gene3D" id="1.20.120.20">
    <property type="entry name" value="Apolipoprotein"/>
    <property type="match status" value="1"/>
</dbReference>
<keyword evidence="4" id="KW-1133">Transmembrane helix</keyword>
<dbReference type="GO" id="GO:0016787">
    <property type="term" value="F:hydrolase activity"/>
    <property type="evidence" value="ECO:0007669"/>
    <property type="project" value="UniProtKB-KW"/>
</dbReference>
<organism evidence="6 7">
    <name type="scientific">Strongyloides stercoralis</name>
    <name type="common">Threadworm</name>
    <dbReference type="NCBI Taxonomy" id="6248"/>
    <lineage>
        <taxon>Eukaryota</taxon>
        <taxon>Metazoa</taxon>
        <taxon>Ecdysozoa</taxon>
        <taxon>Nematoda</taxon>
        <taxon>Chromadorea</taxon>
        <taxon>Rhabditida</taxon>
        <taxon>Tylenchina</taxon>
        <taxon>Panagrolaimomorpha</taxon>
        <taxon>Strongyloidoidea</taxon>
        <taxon>Strongyloididae</taxon>
        <taxon>Strongyloides</taxon>
    </lineage>
</organism>
<dbReference type="SUPFAM" id="SSF53474">
    <property type="entry name" value="alpha/beta-Hydrolases"/>
    <property type="match status" value="2"/>
</dbReference>
<feature type="region of interest" description="Disordered" evidence="3">
    <location>
        <begin position="469"/>
        <end position="502"/>
    </location>
</feature>
<feature type="coiled-coil region" evidence="2">
    <location>
        <begin position="768"/>
        <end position="821"/>
    </location>
</feature>
<evidence type="ECO:0000256" key="3">
    <source>
        <dbReference type="SAM" id="MobiDB-lite"/>
    </source>
</evidence>
<dbReference type="Gene3D" id="3.40.50.1820">
    <property type="entry name" value="alpha/beta hydrolase"/>
    <property type="match status" value="2"/>
</dbReference>
<dbReference type="Proteomes" id="UP000035681">
    <property type="component" value="Unplaced"/>
</dbReference>
<accession>A0AAF5D0D7</accession>
<feature type="compositionally biased region" description="Low complexity" evidence="3">
    <location>
        <begin position="979"/>
        <end position="992"/>
    </location>
</feature>
<dbReference type="PANTHER" id="PTHR48081">
    <property type="entry name" value="AB HYDROLASE SUPERFAMILY PROTEIN C4A8.06C"/>
    <property type="match status" value="1"/>
</dbReference>
<keyword evidence="6" id="KW-1185">Reference proteome</keyword>
<dbReference type="WBParaSite" id="TCONS_00004721.p1">
    <property type="protein sequence ID" value="TCONS_00004721.p1"/>
    <property type="gene ID" value="XLOC_002621"/>
</dbReference>
<sequence>MDDQENIGVNNHKFSIPTIQTFNSETESDEEVGYYNYSMVRVPSDRTIAHISSDLVEEILSNPTLNVLDTISNNFHSNDINNVPSTDNNMDLSDKVKDLTKNIVDDAESGIDNVKSIIHEGEEKIKTFIASNSNDEDSNKEKNTKEEEEVVGSTTLDKVGGLWNSTKKELEKISENIEHGADVVVNTTKDIGKAVVEKTASTTEYVAEKAADAWDSTKHGVENITEKGKELGHSAAQMTYETGENVADKISSILEVSTEKNNEDLNDDKEVDQTTTDQKPLDKEDVSEKSSDILDATKESMENIVDKSKDVAKSVKDGIASLKESVSDKLSDGTDFIKQESKLITDRSEEIGKYVNDKASAAKTKVEESISSILNSPTEEDSKEKSPSVDEETTIVDSAKEKISDALDTSEKLIEDVTKKSVETFESALQKTDSLGEHVSDKSSDVIDYVEEKAKDLYNKVEDFGHTIVDTTSEKIPHQDNSIEEDKDKSSENTVEKDKKDEESIIDKVTSIGEYVSEKASDVVDYGKHGLENIADKISDTIQSTKQEIDEGIESVEKEEEHIIDESLSVGESITEKTIDIANSVKDAVSENTSSVLDSVKHGIENIENKIVDSDNKKSESGKVIENIVDKVDDATKSVEETVTGISSDITHPVNNIVEKLEEDVVKVKNIITDNASKLSNDVIENAEKIKEESINKTNDAINCIKDNTKNIADDIVNKKETIIDSINKTTEEVKENVTHQTDKTFNEISDAINRGAETIVDKSSNGVEIIKNELHSAKDKVEEIKDNINDEVKDIVDNTKKEIETKYNDVSDKVNETLEDTNNTIKETTSSITDNVNNIIDEGKKDINEAKDKTKEKIDSMIDTLSSTSKKVGDTFSDLTEKALEKSGEKIKEISEKASEEAREAFKNAKDVVDNVCETVEKKATTMLTDEEETDDKKVPEKLESKKDQNNQKVETKMTKEVKTNTGMTNVSEQKSLNEASSSIERNSESPSPNADMVFNYVFVYNFLEYFKYQNMKWKILTKTKYYIFYFIYIIFLKPIPKDCANKYMIRFVGLLLKLYTMIANNIIGMCVSQKFLIKIDRAYFHFLASMSPIRLPKWVKIENTKIGNVDCRIYSPQGTYKKSNGAIIYLHGGCWSMIRPKHLDEHMLPFLKHLGCLIVSIDYRLSPEFPFPYGLNDSWIATTTFCEKEYKKFDVDPNQIVIMGDSAGGNFAAVISQRSKRINKNFFKAQILIYPAVACCDVTSPSFQECNKTYNDSMLIQPSMIGRMLLEYVGFKAEKKSYEEMKNNQLITTELIKSEKWKINLSHSLLPKEFLDSPHYEEPIHEGTNSEISKKFSELLNNPDFAPLLADDNDIVGLPPAIIITCGYDVLRDEGALYVNKLIRNGVPTLWNHYENAFHGIFTISGGSTRKKIFDDLITSMKLYIKQDGLLCKINKQNVKVQIVDIVLFILNDCIGDIIDNIFGYKALIKWKRLVVSIPNLFPQSIPDWIEIREERINNIKCRIYIPKVKKSDRVIVYIHGGGWAILHPRDFDTVLLPILENEGCIAVSIDYSLSPEHIYPIAVNECWDVCDAILNKCALKKYEINPNKVIIMGDSAGGSMAAVVCQRAIKSDSRKFLSQVLVYPCTNMIDYQTHSQLEFHYKGLTGDKFLTPTTMARYGLMYLGISPTKEKITFMNQNCHICEEFFKHEEFKKCYNFEYLPDEYKIYNRLEPKINVTPELLEMKKSVFEHLLDPNFSPLFSPPEIFQQMPKSFVLTANEDILRDDGIMYGTKINHHGGDCVIKNYLEARHGCLNFPFNKHKEQMIIDIINFLKNLPDN</sequence>
<name>A0AAF5D0D7_STRER</name>
<feature type="domain" description="Alpha/beta hydrolase fold-3" evidence="5">
    <location>
        <begin position="1341"/>
        <end position="1404"/>
    </location>
</feature>
<feature type="compositionally biased region" description="Basic and acidic residues" evidence="3">
    <location>
        <begin position="484"/>
        <end position="502"/>
    </location>
</feature>
<dbReference type="InterPro" id="IPR013094">
    <property type="entry name" value="AB_hydrolase_3"/>
</dbReference>
<protein>
    <submittedName>
        <fullName evidence="7">Alpha/beta hydrolase fold-3 domain-containing protein</fullName>
    </submittedName>
</protein>
<proteinExistence type="predicted"/>
<feature type="domain" description="Alpha/beta hydrolase fold-3" evidence="5">
    <location>
        <begin position="1129"/>
        <end position="1279"/>
    </location>
</feature>
<dbReference type="PANTHER" id="PTHR48081:SF8">
    <property type="entry name" value="ALPHA_BETA HYDROLASE FOLD-3 DOMAIN-CONTAINING PROTEIN-RELATED"/>
    <property type="match status" value="1"/>
</dbReference>
<feature type="region of interest" description="Disordered" evidence="3">
    <location>
        <begin position="366"/>
        <end position="402"/>
    </location>
</feature>
<keyword evidence="4" id="KW-0812">Transmembrane</keyword>
<feature type="region of interest" description="Disordered" evidence="3">
    <location>
        <begin position="257"/>
        <end position="298"/>
    </location>
</feature>
<feature type="transmembrane region" description="Helical" evidence="4">
    <location>
        <begin position="1025"/>
        <end position="1042"/>
    </location>
</feature>
<dbReference type="SUPFAM" id="SSF58113">
    <property type="entry name" value="Apolipoprotein A-I"/>
    <property type="match status" value="1"/>
</dbReference>
<feature type="compositionally biased region" description="Basic and acidic residues" evidence="3">
    <location>
        <begin position="936"/>
        <end position="964"/>
    </location>
</feature>
<feature type="compositionally biased region" description="Polar residues" evidence="3">
    <location>
        <begin position="968"/>
        <end position="978"/>
    </location>
</feature>
<feature type="domain" description="Alpha/beta hydrolase fold-3" evidence="5">
    <location>
        <begin position="1518"/>
        <end position="1667"/>
    </location>
</feature>
<dbReference type="InterPro" id="IPR050300">
    <property type="entry name" value="GDXG_lipolytic_enzyme"/>
</dbReference>
<evidence type="ECO:0000256" key="4">
    <source>
        <dbReference type="SAM" id="Phobius"/>
    </source>
</evidence>
<feature type="region of interest" description="Disordered" evidence="3">
    <location>
        <begin position="928"/>
        <end position="992"/>
    </location>
</feature>
<evidence type="ECO:0000256" key="2">
    <source>
        <dbReference type="SAM" id="Coils"/>
    </source>
</evidence>
<evidence type="ECO:0000259" key="5">
    <source>
        <dbReference type="Pfam" id="PF07859"/>
    </source>
</evidence>
<dbReference type="InterPro" id="IPR029058">
    <property type="entry name" value="AB_hydrolase_fold"/>
</dbReference>
<reference evidence="7" key="1">
    <citation type="submission" date="2024-02" db="UniProtKB">
        <authorList>
            <consortium name="WormBaseParasite"/>
        </authorList>
    </citation>
    <scope>IDENTIFICATION</scope>
</reference>
<evidence type="ECO:0000313" key="6">
    <source>
        <dbReference type="Proteomes" id="UP000035681"/>
    </source>
</evidence>
<keyword evidence="1" id="KW-0378">Hydrolase</keyword>
<feature type="compositionally biased region" description="Basic and acidic residues" evidence="3">
    <location>
        <begin position="279"/>
        <end position="298"/>
    </location>
</feature>
<dbReference type="AlphaFoldDB" id="A0AAF5D0D7"/>
<evidence type="ECO:0000313" key="7">
    <source>
        <dbReference type="WBParaSite" id="TCONS_00004721.p1"/>
    </source>
</evidence>
<keyword evidence="2" id="KW-0175">Coiled coil</keyword>
<dbReference type="Gene3D" id="1.10.287.700">
    <property type="entry name" value="Helix hairpin bin"/>
    <property type="match status" value="1"/>
</dbReference>
<feature type="transmembrane region" description="Helical" evidence="4">
    <location>
        <begin position="1049"/>
        <end position="1069"/>
    </location>
</feature>